<dbReference type="PROSITE" id="PS50172">
    <property type="entry name" value="BRCT"/>
    <property type="match status" value="1"/>
</dbReference>
<dbReference type="PANTHER" id="PTHR14625:SF3">
    <property type="entry name" value="MICROCEPHALIN"/>
    <property type="match status" value="1"/>
</dbReference>
<dbReference type="InterPro" id="IPR022047">
    <property type="entry name" value="Microcephalin-like"/>
</dbReference>
<evidence type="ECO:0000256" key="1">
    <source>
        <dbReference type="SAM" id="MobiDB-lite"/>
    </source>
</evidence>
<organism evidence="3 4">
    <name type="scientific">Aromia moschata</name>
    <dbReference type="NCBI Taxonomy" id="1265417"/>
    <lineage>
        <taxon>Eukaryota</taxon>
        <taxon>Metazoa</taxon>
        <taxon>Ecdysozoa</taxon>
        <taxon>Arthropoda</taxon>
        <taxon>Hexapoda</taxon>
        <taxon>Insecta</taxon>
        <taxon>Pterygota</taxon>
        <taxon>Neoptera</taxon>
        <taxon>Endopterygota</taxon>
        <taxon>Coleoptera</taxon>
        <taxon>Polyphaga</taxon>
        <taxon>Cucujiformia</taxon>
        <taxon>Chrysomeloidea</taxon>
        <taxon>Cerambycidae</taxon>
        <taxon>Cerambycinae</taxon>
        <taxon>Callichromatini</taxon>
        <taxon>Aromia</taxon>
    </lineage>
</organism>
<keyword evidence="4" id="KW-1185">Reference proteome</keyword>
<accession>A0AAV8YVC4</accession>
<dbReference type="AlphaFoldDB" id="A0AAV8YVC4"/>
<dbReference type="SMART" id="SM00292">
    <property type="entry name" value="BRCT"/>
    <property type="match status" value="1"/>
</dbReference>
<feature type="region of interest" description="Disordered" evidence="1">
    <location>
        <begin position="1"/>
        <end position="20"/>
    </location>
</feature>
<reference evidence="3" key="1">
    <citation type="journal article" date="2023" name="Insect Mol. Biol.">
        <title>Genome sequencing provides insights into the evolution of gene families encoding plant cell wall-degrading enzymes in longhorned beetles.</title>
        <authorList>
            <person name="Shin N.R."/>
            <person name="Okamura Y."/>
            <person name="Kirsch R."/>
            <person name="Pauchet Y."/>
        </authorList>
    </citation>
    <scope>NUCLEOTIDE SEQUENCE</scope>
    <source>
        <strain evidence="3">AMC_N1</strain>
    </source>
</reference>
<dbReference type="InterPro" id="IPR036420">
    <property type="entry name" value="BRCT_dom_sf"/>
</dbReference>
<dbReference type="PANTHER" id="PTHR14625">
    <property type="entry name" value="MICROCEPHALIN"/>
    <property type="match status" value="1"/>
</dbReference>
<evidence type="ECO:0000313" key="3">
    <source>
        <dbReference type="EMBL" id="KAJ8954891.1"/>
    </source>
</evidence>
<sequence>MIINQKFQKSHSQKKHHGVSVTVTDERKEKLKIDRSKQPRIVCTRLHKDDVQVFYQIVKKLGGFVIEDEVSDKTTHLVAGEPKRTVNMLRAIARGCWIVKHEWLLKSLEEGKWLPEEDFEETDFSPSVQYGLFNCLG</sequence>
<feature type="domain" description="BRCT" evidence="2">
    <location>
        <begin position="56"/>
        <end position="121"/>
    </location>
</feature>
<evidence type="ECO:0000313" key="4">
    <source>
        <dbReference type="Proteomes" id="UP001162162"/>
    </source>
</evidence>
<proteinExistence type="predicted"/>
<dbReference type="Proteomes" id="UP001162162">
    <property type="component" value="Unassembled WGS sequence"/>
</dbReference>
<protein>
    <recommendedName>
        <fullName evidence="2">BRCT domain-containing protein</fullName>
    </recommendedName>
</protein>
<gene>
    <name evidence="3" type="ORF">NQ318_016830</name>
</gene>
<dbReference type="EMBL" id="JAPWTK010000042">
    <property type="protein sequence ID" value="KAJ8954891.1"/>
    <property type="molecule type" value="Genomic_DNA"/>
</dbReference>
<dbReference type="InterPro" id="IPR001357">
    <property type="entry name" value="BRCT_dom"/>
</dbReference>
<dbReference type="SUPFAM" id="SSF52113">
    <property type="entry name" value="BRCT domain"/>
    <property type="match status" value="1"/>
</dbReference>
<dbReference type="Pfam" id="PF00533">
    <property type="entry name" value="BRCT"/>
    <property type="match status" value="1"/>
</dbReference>
<feature type="compositionally biased region" description="Basic residues" evidence="1">
    <location>
        <begin position="8"/>
        <end position="18"/>
    </location>
</feature>
<dbReference type="GO" id="GO:0000278">
    <property type="term" value="P:mitotic cell cycle"/>
    <property type="evidence" value="ECO:0007669"/>
    <property type="project" value="TreeGrafter"/>
</dbReference>
<comment type="caution">
    <text evidence="3">The sequence shown here is derived from an EMBL/GenBank/DDBJ whole genome shotgun (WGS) entry which is preliminary data.</text>
</comment>
<name>A0AAV8YVC4_9CUCU</name>
<dbReference type="CDD" id="cd17736">
    <property type="entry name" value="BRCT_microcephalin_rpt2"/>
    <property type="match status" value="1"/>
</dbReference>
<dbReference type="Gene3D" id="3.40.50.10190">
    <property type="entry name" value="BRCT domain"/>
    <property type="match status" value="1"/>
</dbReference>
<evidence type="ECO:0000259" key="2">
    <source>
        <dbReference type="PROSITE" id="PS50172"/>
    </source>
</evidence>